<dbReference type="PANTHER" id="PTHR30604">
    <property type="entry name" value="PROTEIN TRANSPORT PROTEIN HOFQ"/>
    <property type="match status" value="1"/>
</dbReference>
<evidence type="ECO:0000313" key="8">
    <source>
        <dbReference type="EMBL" id="ABC78540.1"/>
    </source>
</evidence>
<dbReference type="Pfam" id="PF00263">
    <property type="entry name" value="Secretin"/>
    <property type="match status" value="1"/>
</dbReference>
<dbReference type="Gene3D" id="3.30.1370.130">
    <property type="match status" value="1"/>
</dbReference>
<dbReference type="SMART" id="SM00965">
    <property type="entry name" value="STN"/>
    <property type="match status" value="1"/>
</dbReference>
<feature type="region of interest" description="Disordered" evidence="6">
    <location>
        <begin position="155"/>
        <end position="196"/>
    </location>
</feature>
<keyword evidence="2" id="KW-0472">Membrane</keyword>
<evidence type="ECO:0000256" key="6">
    <source>
        <dbReference type="SAM" id="MobiDB-lite"/>
    </source>
</evidence>
<evidence type="ECO:0000256" key="3">
    <source>
        <dbReference type="ARBA" id="ARBA00023237"/>
    </source>
</evidence>
<protein>
    <submittedName>
        <fullName evidence="8">Type IV secretion</fullName>
    </submittedName>
</protein>
<dbReference type="InterPro" id="IPR001775">
    <property type="entry name" value="GspD/PilQ"/>
</dbReference>
<comment type="similarity">
    <text evidence="4">Belongs to the bacterial secretin family.</text>
</comment>
<dbReference type="GO" id="GO:0019867">
    <property type="term" value="C:outer membrane"/>
    <property type="evidence" value="ECO:0007669"/>
    <property type="project" value="InterPro"/>
</dbReference>
<feature type="compositionally biased region" description="Basic and acidic residues" evidence="6">
    <location>
        <begin position="173"/>
        <end position="183"/>
    </location>
</feature>
<organism evidence="8 9">
    <name type="scientific">Syntrophus aciditrophicus (strain SB)</name>
    <dbReference type="NCBI Taxonomy" id="56780"/>
    <lineage>
        <taxon>Bacteria</taxon>
        <taxon>Pseudomonadati</taxon>
        <taxon>Thermodesulfobacteriota</taxon>
        <taxon>Syntrophia</taxon>
        <taxon>Syntrophales</taxon>
        <taxon>Syntrophaceae</taxon>
        <taxon>Syntrophus</taxon>
    </lineage>
</organism>
<evidence type="ECO:0000256" key="4">
    <source>
        <dbReference type="RuleBase" id="RU004003"/>
    </source>
</evidence>
<dbReference type="eggNOG" id="COG4796">
    <property type="taxonomic scope" value="Bacteria"/>
</dbReference>
<evidence type="ECO:0000256" key="2">
    <source>
        <dbReference type="ARBA" id="ARBA00023136"/>
    </source>
</evidence>
<dbReference type="OrthoDB" id="9775455at2"/>
<dbReference type="HOGENOM" id="CLU_006756_0_1_7"/>
<feature type="coiled-coil region" evidence="5">
    <location>
        <begin position="271"/>
        <end position="309"/>
    </location>
</feature>
<dbReference type="InterPro" id="IPR004846">
    <property type="entry name" value="T2SS/T3SS_dom"/>
</dbReference>
<evidence type="ECO:0000256" key="1">
    <source>
        <dbReference type="ARBA" id="ARBA00022448"/>
    </source>
</evidence>
<dbReference type="RefSeq" id="WP_011418559.1">
    <property type="nucleotide sequence ID" value="NC_007759.1"/>
</dbReference>
<proteinExistence type="inferred from homology"/>
<dbReference type="InterPro" id="IPR051808">
    <property type="entry name" value="Type_IV_pilus_biogenesis"/>
</dbReference>
<gene>
    <name evidence="8" type="ORF">SYN_01772</name>
</gene>
<dbReference type="PRINTS" id="PR00811">
    <property type="entry name" value="BCTERIALGSPD"/>
</dbReference>
<dbReference type="EMBL" id="CP000252">
    <property type="protein sequence ID" value="ABC78540.1"/>
    <property type="molecule type" value="Genomic_DNA"/>
</dbReference>
<keyword evidence="5" id="KW-0175">Coiled coil</keyword>
<accession>Q2LWT2</accession>
<dbReference type="AlphaFoldDB" id="Q2LWT2"/>
<evidence type="ECO:0000259" key="7">
    <source>
        <dbReference type="SMART" id="SM00965"/>
    </source>
</evidence>
<keyword evidence="1" id="KW-0813">Transport</keyword>
<dbReference type="InParanoid" id="Q2LWT2"/>
<name>Q2LWT2_SYNAS</name>
<evidence type="ECO:0000313" key="9">
    <source>
        <dbReference type="Proteomes" id="UP000001933"/>
    </source>
</evidence>
<dbReference type="Proteomes" id="UP000001933">
    <property type="component" value="Chromosome"/>
</dbReference>
<evidence type="ECO:0000256" key="5">
    <source>
        <dbReference type="SAM" id="Coils"/>
    </source>
</evidence>
<sequence length="590" mass="63577">MKQVGRRYGIALLIGFLWMLLGLFTAWNAVAEMHATGAADTGNLENIILNRAKGKERVTFVATRISTFKVEEEAGNTVLLKLENLSAPEILRRPFSDEAMINVLQVVAEQKTVQGKPWVHAAVYLKQPVPYSVRQEGQNVILDFNVASLGEAATPSMEKKTAPEASSGLAPENQKRSKASENRKAKKAPVADESSTARYTGQKISLDFQDADIRAVLRLLAETGGVSIVAGPDVKGSVNVHMRDVPWDQALETILDIHGLAKKEMGNVISVMSLEKKKKDEEVRKAAEKDQIEAEANRKKREQDLLAEKGRLRQISIEAKIVEASEEFIKNLGVTWGGAVSARMGSYPFQAAYGTNTRTTEGQTNPVSYPYPAGIGYTTSGTGAVLSQAAVNMPGSIIGTPTLGVVIGGSKAVLDVQIAALESTSSGKIISTPKVTTMDGVTAKIKQGEEIPYTTYDDKGYPRVNFKEAVLKLEVTPSITPDGRISMQINATNDRGDYAKAGILGDNVPIIKNEVDSKVVVEDGTTIVIGGVSKTTDDTSTSGVPWLSRIPVLGWLFKSENTDRTRKQLLIFVTPKIIPDVEPGAAAGLS</sequence>
<keyword evidence="9" id="KW-1185">Reference proteome</keyword>
<dbReference type="Pfam" id="PF07660">
    <property type="entry name" value="STN"/>
    <property type="match status" value="1"/>
</dbReference>
<feature type="domain" description="Secretin/TonB short N-terminal" evidence="7">
    <location>
        <begin position="226"/>
        <end position="274"/>
    </location>
</feature>
<dbReference type="GO" id="GO:0009306">
    <property type="term" value="P:protein secretion"/>
    <property type="evidence" value="ECO:0007669"/>
    <property type="project" value="InterPro"/>
</dbReference>
<reference evidence="8 9" key="1">
    <citation type="journal article" date="2007" name="Proc. Natl. Acad. Sci. U.S.A.">
        <title>The genome of Syntrophus aciditrophicus: life at the thermodynamic limit of microbial growth.</title>
        <authorList>
            <person name="McInerney M.J."/>
            <person name="Rohlin L."/>
            <person name="Mouttaki H."/>
            <person name="Kim U."/>
            <person name="Krupp R.S."/>
            <person name="Rios-Hernandez L."/>
            <person name="Sieber J."/>
            <person name="Struchtemeyer C.G."/>
            <person name="Bhattacharyya A."/>
            <person name="Campbell J.W."/>
            <person name="Gunsalus R.P."/>
        </authorList>
    </citation>
    <scope>NUCLEOTIDE SEQUENCE [LARGE SCALE GENOMIC DNA]</scope>
    <source>
        <strain evidence="8 9">SB</strain>
    </source>
</reference>
<keyword evidence="3" id="KW-0998">Cell outer membrane</keyword>
<dbReference type="FunCoup" id="Q2LWT2">
    <property type="interactions" value="79"/>
</dbReference>
<dbReference type="KEGG" id="sat:SYN_01772"/>
<dbReference type="STRING" id="56780.SYN_01772"/>
<dbReference type="PANTHER" id="PTHR30604:SF1">
    <property type="entry name" value="DNA UTILIZATION PROTEIN HOFQ"/>
    <property type="match status" value="1"/>
</dbReference>
<dbReference type="InterPro" id="IPR011662">
    <property type="entry name" value="Secretin/TonB_short_N"/>
</dbReference>